<dbReference type="PANTHER" id="PTHR43547">
    <property type="entry name" value="TWO-COMPONENT HISTIDINE KINASE"/>
    <property type="match status" value="1"/>
</dbReference>
<dbReference type="InterPro" id="IPR000014">
    <property type="entry name" value="PAS"/>
</dbReference>
<feature type="region of interest" description="Disordered" evidence="6">
    <location>
        <begin position="727"/>
        <end position="758"/>
    </location>
</feature>
<dbReference type="EC" id="2.7.13.3" evidence="2"/>
<evidence type="ECO:0000256" key="5">
    <source>
        <dbReference type="ARBA" id="ARBA00022777"/>
    </source>
</evidence>
<feature type="domain" description="Histidine kinase" evidence="8">
    <location>
        <begin position="528"/>
        <end position="743"/>
    </location>
</feature>
<comment type="caution">
    <text evidence="11">The sequence shown here is derived from an EMBL/GenBank/DDBJ whole genome shotgun (WGS) entry which is preliminary data.</text>
</comment>
<evidence type="ECO:0000259" key="8">
    <source>
        <dbReference type="PROSITE" id="PS50109"/>
    </source>
</evidence>
<organism evidence="11 12">
    <name type="scientific">Hyalangium minutum</name>
    <dbReference type="NCBI Taxonomy" id="394096"/>
    <lineage>
        <taxon>Bacteria</taxon>
        <taxon>Pseudomonadati</taxon>
        <taxon>Myxococcota</taxon>
        <taxon>Myxococcia</taxon>
        <taxon>Myxococcales</taxon>
        <taxon>Cystobacterineae</taxon>
        <taxon>Archangiaceae</taxon>
        <taxon>Hyalangium</taxon>
    </lineage>
</organism>
<dbReference type="PROSITE" id="PS50112">
    <property type="entry name" value="PAS"/>
    <property type="match status" value="1"/>
</dbReference>
<dbReference type="Pfam" id="PF00989">
    <property type="entry name" value="PAS"/>
    <property type="match status" value="1"/>
</dbReference>
<evidence type="ECO:0000313" key="11">
    <source>
        <dbReference type="EMBL" id="KFE68493.1"/>
    </source>
</evidence>
<dbReference type="SUPFAM" id="SSF47384">
    <property type="entry name" value="Homodimeric domain of signal transducing histidine kinase"/>
    <property type="match status" value="1"/>
</dbReference>
<dbReference type="NCBIfam" id="TIGR00229">
    <property type="entry name" value="sensory_box"/>
    <property type="match status" value="1"/>
</dbReference>
<dbReference type="Gene3D" id="3.30.565.10">
    <property type="entry name" value="Histidine kinase-like ATPase, C-terminal domain"/>
    <property type="match status" value="1"/>
</dbReference>
<dbReference type="CDD" id="cd00075">
    <property type="entry name" value="HATPase"/>
    <property type="match status" value="1"/>
</dbReference>
<dbReference type="PRINTS" id="PR00344">
    <property type="entry name" value="BCTRLSENSOR"/>
</dbReference>
<dbReference type="InterPro" id="IPR035965">
    <property type="entry name" value="PAS-like_dom_sf"/>
</dbReference>
<feature type="transmembrane region" description="Helical" evidence="7">
    <location>
        <begin position="12"/>
        <end position="33"/>
    </location>
</feature>
<feature type="transmembrane region" description="Helical" evidence="7">
    <location>
        <begin position="187"/>
        <end position="207"/>
    </location>
</feature>
<dbReference type="InterPro" id="IPR004358">
    <property type="entry name" value="Sig_transdc_His_kin-like_C"/>
</dbReference>
<evidence type="ECO:0000256" key="3">
    <source>
        <dbReference type="ARBA" id="ARBA00022553"/>
    </source>
</evidence>
<dbReference type="SMART" id="SM00091">
    <property type="entry name" value="PAS"/>
    <property type="match status" value="1"/>
</dbReference>
<dbReference type="CDD" id="cd00130">
    <property type="entry name" value="PAS"/>
    <property type="match status" value="1"/>
</dbReference>
<dbReference type="InterPro" id="IPR000700">
    <property type="entry name" value="PAS-assoc_C"/>
</dbReference>
<dbReference type="Proteomes" id="UP000028725">
    <property type="component" value="Unassembled WGS sequence"/>
</dbReference>
<dbReference type="PANTHER" id="PTHR43547:SF2">
    <property type="entry name" value="HYBRID SIGNAL TRANSDUCTION HISTIDINE KINASE C"/>
    <property type="match status" value="1"/>
</dbReference>
<dbReference type="InterPro" id="IPR036890">
    <property type="entry name" value="HATPase_C_sf"/>
</dbReference>
<dbReference type="OrthoDB" id="5525648at2"/>
<dbReference type="GO" id="GO:0006355">
    <property type="term" value="P:regulation of DNA-templated transcription"/>
    <property type="evidence" value="ECO:0007669"/>
    <property type="project" value="InterPro"/>
</dbReference>
<dbReference type="Gene3D" id="3.30.450.20">
    <property type="entry name" value="PAS domain"/>
    <property type="match status" value="1"/>
</dbReference>
<dbReference type="Gene3D" id="1.10.287.130">
    <property type="match status" value="1"/>
</dbReference>
<dbReference type="RefSeq" id="WP_044189308.1">
    <property type="nucleotide sequence ID" value="NZ_JMCB01000006.1"/>
</dbReference>
<dbReference type="SMART" id="SM00065">
    <property type="entry name" value="GAF"/>
    <property type="match status" value="1"/>
</dbReference>
<feature type="compositionally biased region" description="Basic and acidic residues" evidence="6">
    <location>
        <begin position="740"/>
        <end position="758"/>
    </location>
</feature>
<evidence type="ECO:0000313" key="12">
    <source>
        <dbReference type="Proteomes" id="UP000028725"/>
    </source>
</evidence>
<comment type="catalytic activity">
    <reaction evidence="1">
        <text>ATP + protein L-histidine = ADP + protein N-phospho-L-histidine.</text>
        <dbReference type="EC" id="2.7.13.3"/>
    </reaction>
</comment>
<dbReference type="PATRIC" id="fig|394096.3.peg.3770"/>
<dbReference type="SMART" id="SM00387">
    <property type="entry name" value="HATPase_c"/>
    <property type="match status" value="1"/>
</dbReference>
<accession>A0A085WLD0</accession>
<proteinExistence type="predicted"/>
<name>A0A085WLD0_9BACT</name>
<dbReference type="GO" id="GO:0000155">
    <property type="term" value="F:phosphorelay sensor kinase activity"/>
    <property type="evidence" value="ECO:0007669"/>
    <property type="project" value="InterPro"/>
</dbReference>
<dbReference type="STRING" id="394096.DB31_7730"/>
<dbReference type="InterPro" id="IPR036097">
    <property type="entry name" value="HisK_dim/P_sf"/>
</dbReference>
<dbReference type="InterPro" id="IPR005467">
    <property type="entry name" value="His_kinase_dom"/>
</dbReference>
<evidence type="ECO:0000259" key="10">
    <source>
        <dbReference type="PROSITE" id="PS50113"/>
    </source>
</evidence>
<evidence type="ECO:0000256" key="1">
    <source>
        <dbReference type="ARBA" id="ARBA00000085"/>
    </source>
</evidence>
<dbReference type="SMART" id="SM00388">
    <property type="entry name" value="HisKA"/>
    <property type="match status" value="1"/>
</dbReference>
<dbReference type="InterPro" id="IPR003594">
    <property type="entry name" value="HATPase_dom"/>
</dbReference>
<evidence type="ECO:0000256" key="7">
    <source>
        <dbReference type="SAM" id="Phobius"/>
    </source>
</evidence>
<keyword evidence="7" id="KW-0472">Membrane</keyword>
<dbReference type="InterPro" id="IPR003018">
    <property type="entry name" value="GAF"/>
</dbReference>
<keyword evidence="7" id="KW-1133">Transmembrane helix</keyword>
<sequence length="758" mass="85621">MSGSWTFTRRIGAALVASWGAALAILVASLLAVRSVHLGNESLQRELILQELEVDRLSKSFHAKVLHGRSFALTRETLFEEQMAADREAFLATAERLRPQLLENPGARLLEVLVHAEREHEEAMQRWLWGQPRSLGRREADALLREQLGPVRADVEAALEKLARYSDVRLVQNFEQELLDDRRALRFILTAAVLGMLGMMTLAWVLVRKVRPLHREAQDSEQRFRLLVEGVQDYALYLVDAQGRVASWNPGAERIKGWKAEEVLGRPTSIFYTPEGVAAGEPVRELARAERDGSLRTEGWRVRKDGTPFWAEVIYNTLRDERGALKGYAKVLRDVTERRRAMRTQHLFAEAGRIFNQLLDPDRTADELMRLIVPEVADGCLLFMVEPGQGLRLRAVVHASAEKEQLLRVLMERHPPPPDASYGSSWVVRTGRSERIEKMADKVLGRVARDDEHLRTLRQLELTSVLTVPLTVGEQTLGALTLLSSRPERLFTMSDQVFMEELAGRLALALDNARLFQEAQQALELIGIASHDLGNPLNALQLLLARLRRLEPEREPQRVREGLAAALRHSQRLGQLLHNLLDLSRLSSGKLTLEVSRVELTGMVREVVERHAEQAHEAGCEVTFEADEAIEGWWDRLRLERVVTNLLSNALKFGRGKPVEVRLEQVDGHVRLTVRDHGPGIPLEAQRRIFERFEREKSTSRQAGFGLGLYIVRQLVEAHGGTIRVESTPGEGAAFTVELPKSRHVGEEPEPRSSHEPH</sequence>
<dbReference type="AlphaFoldDB" id="A0A085WLD0"/>
<evidence type="ECO:0000256" key="6">
    <source>
        <dbReference type="SAM" id="MobiDB-lite"/>
    </source>
</evidence>
<dbReference type="InterPro" id="IPR003661">
    <property type="entry name" value="HisK_dim/P_dom"/>
</dbReference>
<dbReference type="EMBL" id="JMCB01000006">
    <property type="protein sequence ID" value="KFE68493.1"/>
    <property type="molecule type" value="Genomic_DNA"/>
</dbReference>
<evidence type="ECO:0000256" key="2">
    <source>
        <dbReference type="ARBA" id="ARBA00012438"/>
    </source>
</evidence>
<evidence type="ECO:0000259" key="9">
    <source>
        <dbReference type="PROSITE" id="PS50112"/>
    </source>
</evidence>
<keyword evidence="5 11" id="KW-0418">Kinase</keyword>
<dbReference type="Pfam" id="PF13185">
    <property type="entry name" value="GAF_2"/>
    <property type="match status" value="1"/>
</dbReference>
<dbReference type="SUPFAM" id="SSF55785">
    <property type="entry name" value="PYP-like sensor domain (PAS domain)"/>
    <property type="match status" value="1"/>
</dbReference>
<dbReference type="PROSITE" id="PS50109">
    <property type="entry name" value="HIS_KIN"/>
    <property type="match status" value="1"/>
</dbReference>
<dbReference type="Pfam" id="PF00512">
    <property type="entry name" value="HisKA"/>
    <property type="match status" value="1"/>
</dbReference>
<feature type="domain" description="PAS" evidence="9">
    <location>
        <begin position="220"/>
        <end position="275"/>
    </location>
</feature>
<dbReference type="SUPFAM" id="SSF55781">
    <property type="entry name" value="GAF domain-like"/>
    <property type="match status" value="1"/>
</dbReference>
<reference evidence="11 12" key="1">
    <citation type="submission" date="2014-04" db="EMBL/GenBank/DDBJ databases">
        <title>Genome assembly of Hyalangium minutum DSM 14724.</title>
        <authorList>
            <person name="Sharma G."/>
            <person name="Subramanian S."/>
        </authorList>
    </citation>
    <scope>NUCLEOTIDE SEQUENCE [LARGE SCALE GENOMIC DNA]</scope>
    <source>
        <strain evidence="11 12">DSM 14724</strain>
    </source>
</reference>
<feature type="domain" description="PAC" evidence="10">
    <location>
        <begin position="295"/>
        <end position="347"/>
    </location>
</feature>
<keyword evidence="7" id="KW-0812">Transmembrane</keyword>
<dbReference type="Pfam" id="PF02518">
    <property type="entry name" value="HATPase_c"/>
    <property type="match status" value="1"/>
</dbReference>
<keyword evidence="4" id="KW-0808">Transferase</keyword>
<dbReference type="FunFam" id="3.30.565.10:FF:000006">
    <property type="entry name" value="Sensor histidine kinase WalK"/>
    <property type="match status" value="1"/>
</dbReference>
<dbReference type="InterPro" id="IPR029016">
    <property type="entry name" value="GAF-like_dom_sf"/>
</dbReference>
<keyword evidence="3" id="KW-0597">Phosphoprotein</keyword>
<dbReference type="PROSITE" id="PS50113">
    <property type="entry name" value="PAC"/>
    <property type="match status" value="1"/>
</dbReference>
<dbReference type="InterPro" id="IPR013767">
    <property type="entry name" value="PAS_fold"/>
</dbReference>
<protein>
    <recommendedName>
        <fullName evidence="2">histidine kinase</fullName>
        <ecNumber evidence="2">2.7.13.3</ecNumber>
    </recommendedName>
</protein>
<dbReference type="Gene3D" id="3.30.450.40">
    <property type="match status" value="1"/>
</dbReference>
<evidence type="ECO:0000256" key="4">
    <source>
        <dbReference type="ARBA" id="ARBA00022679"/>
    </source>
</evidence>
<dbReference type="SUPFAM" id="SSF55874">
    <property type="entry name" value="ATPase domain of HSP90 chaperone/DNA topoisomerase II/histidine kinase"/>
    <property type="match status" value="1"/>
</dbReference>
<keyword evidence="12" id="KW-1185">Reference proteome</keyword>
<gene>
    <name evidence="11" type="ORF">DB31_7730</name>
</gene>